<dbReference type="RefSeq" id="WP_116420396.1">
    <property type="nucleotide sequence ID" value="NZ_NMUE01000002.1"/>
</dbReference>
<dbReference type="SUPFAM" id="SSF53098">
    <property type="entry name" value="Ribonuclease H-like"/>
    <property type="match status" value="1"/>
</dbReference>
<evidence type="ECO:0000313" key="2">
    <source>
        <dbReference type="EMBL" id="RFA98333.1"/>
    </source>
</evidence>
<evidence type="ECO:0000313" key="3">
    <source>
        <dbReference type="Proteomes" id="UP000257123"/>
    </source>
</evidence>
<reference evidence="2 3" key="1">
    <citation type="submission" date="2017-07" db="EMBL/GenBank/DDBJ databases">
        <title>Draft genome sequence of aerobic hyperthermophilic archaea, Pyrobaculum aerophilum YKB31 and YKB32.</title>
        <authorList>
            <person name="Mochizuki T."/>
            <person name="Berliner A.J."/>
            <person name="Yoshida-Takashima Y."/>
            <person name="Takaki Y."/>
            <person name="Nunoura T."/>
            <person name="Takai K."/>
        </authorList>
    </citation>
    <scope>NUCLEOTIDE SEQUENCE [LARGE SCALE GENOMIC DNA]</scope>
    <source>
        <strain evidence="2 3">YKB31</strain>
    </source>
</reference>
<dbReference type="SMART" id="SM00479">
    <property type="entry name" value="EXOIII"/>
    <property type="match status" value="1"/>
</dbReference>
<dbReference type="AlphaFoldDB" id="A0A371R3I4"/>
<comment type="caution">
    <text evidence="2">The sequence shown here is derived from an EMBL/GenBank/DDBJ whole genome shotgun (WGS) entry which is preliminary data.</text>
</comment>
<dbReference type="InterPro" id="IPR012337">
    <property type="entry name" value="RNaseH-like_sf"/>
</dbReference>
<dbReference type="Pfam" id="PF00929">
    <property type="entry name" value="RNase_T"/>
    <property type="match status" value="1"/>
</dbReference>
<name>A0A371R3I4_9CREN</name>
<dbReference type="InterPro" id="IPR013520">
    <property type="entry name" value="Ribonucl_H"/>
</dbReference>
<dbReference type="EMBL" id="NMUE01000002">
    <property type="protein sequence ID" value="RFA98333.1"/>
    <property type="molecule type" value="Genomic_DNA"/>
</dbReference>
<sequence>MIAFDAEYTSLDPKNMRLVSFALVPIRDDVIKINQSIYVIVSQKSTGPSAKIHGIVGNMGIEEEEALSILYKHIVGNTLIVFTTIDIQFLKRVFGKKIKGLKYIDIAKWYLNYMSKKSWTELELQKGLSLETVVKNLGIDITNYIFHNSLLDAIHTALIYLKLKKLGIQMKEEKV</sequence>
<gene>
    <name evidence="2" type="ORF">CGL51_01300</name>
</gene>
<dbReference type="InterPro" id="IPR036397">
    <property type="entry name" value="RNaseH_sf"/>
</dbReference>
<dbReference type="CDD" id="cd06127">
    <property type="entry name" value="DEDDh"/>
    <property type="match status" value="1"/>
</dbReference>
<dbReference type="Gene3D" id="3.30.420.10">
    <property type="entry name" value="Ribonuclease H-like superfamily/Ribonuclease H"/>
    <property type="match status" value="1"/>
</dbReference>
<accession>A0A371R3I4</accession>
<feature type="domain" description="Exonuclease" evidence="1">
    <location>
        <begin position="1"/>
        <end position="169"/>
    </location>
</feature>
<evidence type="ECO:0000259" key="1">
    <source>
        <dbReference type="SMART" id="SM00479"/>
    </source>
</evidence>
<dbReference type="Proteomes" id="UP000257123">
    <property type="component" value="Unassembled WGS sequence"/>
</dbReference>
<proteinExistence type="predicted"/>
<dbReference type="GO" id="GO:0003676">
    <property type="term" value="F:nucleic acid binding"/>
    <property type="evidence" value="ECO:0007669"/>
    <property type="project" value="InterPro"/>
</dbReference>
<organism evidence="2 3">
    <name type="scientific">Pyrobaculum aerophilum</name>
    <dbReference type="NCBI Taxonomy" id="13773"/>
    <lineage>
        <taxon>Archaea</taxon>
        <taxon>Thermoproteota</taxon>
        <taxon>Thermoprotei</taxon>
        <taxon>Thermoproteales</taxon>
        <taxon>Thermoproteaceae</taxon>
        <taxon>Pyrobaculum</taxon>
    </lineage>
</organism>
<protein>
    <recommendedName>
        <fullName evidence="1">Exonuclease domain-containing protein</fullName>
    </recommendedName>
</protein>